<keyword evidence="3" id="KW-0732">Signal</keyword>
<dbReference type="SMART" id="SM00062">
    <property type="entry name" value="PBPb"/>
    <property type="match status" value="1"/>
</dbReference>
<dbReference type="Pfam" id="PF00497">
    <property type="entry name" value="SBP_bac_3"/>
    <property type="match status" value="1"/>
</dbReference>
<dbReference type="PANTHER" id="PTHR30085">
    <property type="entry name" value="AMINO ACID ABC TRANSPORTER PERMEASE"/>
    <property type="match status" value="1"/>
</dbReference>
<reference evidence="5 6" key="1">
    <citation type="journal article" date="2024" name="Chem. Sci.">
        <title>Discovery of a lagriamide polyketide by integrated genome mining, isotopic labeling, and untargeted metabolomics.</title>
        <authorList>
            <person name="Fergusson C.H."/>
            <person name="Saulog J."/>
            <person name="Paulo B.S."/>
            <person name="Wilson D.M."/>
            <person name="Liu D.Y."/>
            <person name="Morehouse N.J."/>
            <person name="Waterworth S."/>
            <person name="Barkei J."/>
            <person name="Gray C.A."/>
            <person name="Kwan J.C."/>
            <person name="Eustaquio A.S."/>
            <person name="Linington R.G."/>
        </authorList>
    </citation>
    <scope>NUCLEOTIDE SEQUENCE [LARGE SCALE GENOMIC DNA]</scope>
    <source>
        <strain evidence="5 6">RL17-338-BIF-B</strain>
    </source>
</reference>
<dbReference type="InterPro" id="IPR051455">
    <property type="entry name" value="Bact_solute-bind_prot3"/>
</dbReference>
<sequence length="272" mass="29889">MRKIIQRVLIASIVGFYGGAAYAGTLEDIKARGTMRVGVKADSVPYGFLDSTGQLKGAEIDLSRALADQLHVKFEPVIVTSSNRVQFLQQGKVDLLVATLADTPERRGPIDMIQPYYSSNGTNILARKDKHFTQWTQLKGLTLCGQQGSTFNKWVEQTYGTTTMTFPTIDEALAALRGGNCVAVVHNDGVLAMTLRNPEWKDYEMPLASQFEQHHAIGVRKGDGSQTLGKFLSSTLTEWLKDGKLTGFYTAWKVPAFPPSEMPAKKKAASNE</sequence>
<accession>A0ABV1LUE7</accession>
<evidence type="ECO:0000313" key="5">
    <source>
        <dbReference type="EMBL" id="MEQ5842949.1"/>
    </source>
</evidence>
<evidence type="ECO:0000256" key="3">
    <source>
        <dbReference type="ARBA" id="ARBA00022729"/>
    </source>
</evidence>
<evidence type="ECO:0000256" key="2">
    <source>
        <dbReference type="ARBA" id="ARBA00022448"/>
    </source>
</evidence>
<protein>
    <submittedName>
        <fullName evidence="5">Transporter substrate-binding domain-containing protein</fullName>
    </submittedName>
</protein>
<evidence type="ECO:0000256" key="1">
    <source>
        <dbReference type="ARBA" id="ARBA00010333"/>
    </source>
</evidence>
<comment type="similarity">
    <text evidence="1">Belongs to the bacterial solute-binding protein 3 family.</text>
</comment>
<comment type="caution">
    <text evidence="5">The sequence shown here is derived from an EMBL/GenBank/DDBJ whole genome shotgun (WGS) entry which is preliminary data.</text>
</comment>
<dbReference type="Gene3D" id="3.40.190.10">
    <property type="entry name" value="Periplasmic binding protein-like II"/>
    <property type="match status" value="2"/>
</dbReference>
<proteinExistence type="inferred from homology"/>
<keyword evidence="6" id="KW-1185">Reference proteome</keyword>
<organism evidence="5 6">
    <name type="scientific">Paraburkholderia acidicola</name>
    <dbReference type="NCBI Taxonomy" id="1912599"/>
    <lineage>
        <taxon>Bacteria</taxon>
        <taxon>Pseudomonadati</taxon>
        <taxon>Pseudomonadota</taxon>
        <taxon>Betaproteobacteria</taxon>
        <taxon>Burkholderiales</taxon>
        <taxon>Burkholderiaceae</taxon>
        <taxon>Paraburkholderia</taxon>
    </lineage>
</organism>
<keyword evidence="2" id="KW-0813">Transport</keyword>
<dbReference type="Proteomes" id="UP001469089">
    <property type="component" value="Unassembled WGS sequence"/>
</dbReference>
<dbReference type="PANTHER" id="PTHR30085:SF6">
    <property type="entry name" value="ABC TRANSPORTER GLUTAMINE-BINDING PROTEIN GLNH"/>
    <property type="match status" value="1"/>
</dbReference>
<name>A0ABV1LUE7_9BURK</name>
<dbReference type="SUPFAM" id="SSF53850">
    <property type="entry name" value="Periplasmic binding protein-like II"/>
    <property type="match status" value="1"/>
</dbReference>
<gene>
    <name evidence="5" type="ORF">N0A02_26190</name>
</gene>
<dbReference type="RefSeq" id="WP_349544696.1">
    <property type="nucleotide sequence ID" value="NZ_JAOALG010000002.1"/>
</dbReference>
<evidence type="ECO:0000313" key="6">
    <source>
        <dbReference type="Proteomes" id="UP001469089"/>
    </source>
</evidence>
<dbReference type="EMBL" id="JAOALG010000002">
    <property type="protein sequence ID" value="MEQ5842949.1"/>
    <property type="molecule type" value="Genomic_DNA"/>
</dbReference>
<evidence type="ECO:0000259" key="4">
    <source>
        <dbReference type="SMART" id="SM00062"/>
    </source>
</evidence>
<dbReference type="InterPro" id="IPR001638">
    <property type="entry name" value="Solute-binding_3/MltF_N"/>
</dbReference>
<feature type="domain" description="Solute-binding protein family 3/N-terminal" evidence="4">
    <location>
        <begin position="34"/>
        <end position="256"/>
    </location>
</feature>